<dbReference type="Proteomes" id="UP000008387">
    <property type="component" value="Plasmid phbz1"/>
</dbReference>
<protein>
    <submittedName>
        <fullName evidence="1">Uncharacterized protein</fullName>
    </submittedName>
</protein>
<reference evidence="1 2" key="1">
    <citation type="journal article" date="2011" name="J. Bacteriol.">
        <title>Genome sequence of Helicobacter bizzozeronii strain CIII-1, an isolate from human gastric mucosa.</title>
        <authorList>
            <person name="Schott T."/>
            <person name="Rossi M."/>
            <person name="Hanninen M.L."/>
        </authorList>
    </citation>
    <scope>NUCLEOTIDE SEQUENCE [LARGE SCALE GENOMIC DNA]</scope>
    <source>
        <strain evidence="1 2">CIII-1</strain>
    </source>
</reference>
<geneLocation type="plasmid" evidence="1 2">
    <name>phbz1</name>
</geneLocation>
<dbReference type="HOGENOM" id="CLU_2666045_0_0_7"/>
<gene>
    <name evidence="1" type="ordered locus">HBZC1_p0640</name>
</gene>
<sequence>MGTFRVFLQNKASCPFCLLPYIVSTHLECSTIVILLLTYPPNPSLALQKRSTAKYKAKFLLLKPLLGVWGGVSVP</sequence>
<name>F8KUK9_HELBC</name>
<dbReference type="KEGG" id="hbi:HBZC1_p0640"/>
<dbReference type="EMBL" id="FR871758">
    <property type="protein sequence ID" value="CCB80944.1"/>
    <property type="molecule type" value="Genomic_DNA"/>
</dbReference>
<dbReference type="AlphaFoldDB" id="F8KUK9"/>
<keyword evidence="1" id="KW-0614">Plasmid</keyword>
<organism evidence="1 2">
    <name type="scientific">Helicobacter bizzozeronii (strain CIII-1)</name>
    <dbReference type="NCBI Taxonomy" id="1002804"/>
    <lineage>
        <taxon>Bacteria</taxon>
        <taxon>Pseudomonadati</taxon>
        <taxon>Campylobacterota</taxon>
        <taxon>Epsilonproteobacteria</taxon>
        <taxon>Campylobacterales</taxon>
        <taxon>Helicobacteraceae</taxon>
        <taxon>Helicobacter</taxon>
    </lineage>
</organism>
<evidence type="ECO:0000313" key="1">
    <source>
        <dbReference type="EMBL" id="CCB80944.1"/>
    </source>
</evidence>
<keyword evidence="2" id="KW-1185">Reference proteome</keyword>
<proteinExistence type="predicted"/>
<evidence type="ECO:0000313" key="2">
    <source>
        <dbReference type="Proteomes" id="UP000008387"/>
    </source>
</evidence>
<accession>F8KUK9</accession>